<evidence type="ECO:0000256" key="3">
    <source>
        <dbReference type="ARBA" id="ARBA00022448"/>
    </source>
</evidence>
<dbReference type="InterPro" id="IPR055190">
    <property type="entry name" value="ATP-synt_VA_C"/>
</dbReference>
<keyword evidence="8" id="KW-0472">Membrane</keyword>
<dbReference type="PANTHER" id="PTHR15184:SF71">
    <property type="entry name" value="ATP SYNTHASE SUBUNIT BETA, MITOCHONDRIAL"/>
    <property type="match status" value="1"/>
</dbReference>
<keyword evidence="10" id="KW-0066">ATP synthesis</keyword>
<dbReference type="AlphaFoldDB" id="A0A1F4ZS03"/>
<dbReference type="Proteomes" id="UP000176424">
    <property type="component" value="Unassembled WGS sequence"/>
</dbReference>
<keyword evidence="5" id="KW-0067">ATP-binding</keyword>
<dbReference type="GO" id="GO:0046933">
    <property type="term" value="F:proton-transporting ATP synthase activity, rotational mechanism"/>
    <property type="evidence" value="ECO:0007669"/>
    <property type="project" value="InterPro"/>
</dbReference>
<dbReference type="InterPro" id="IPR050053">
    <property type="entry name" value="ATPase_alpha/beta_chains"/>
</dbReference>
<keyword evidence="9" id="KW-0139">CF(1)</keyword>
<dbReference type="InterPro" id="IPR027417">
    <property type="entry name" value="P-loop_NTPase"/>
</dbReference>
<evidence type="ECO:0000256" key="8">
    <source>
        <dbReference type="ARBA" id="ARBA00023136"/>
    </source>
</evidence>
<dbReference type="Gene3D" id="1.10.1140.10">
    <property type="entry name" value="Bovine Mitochondrial F1-atpase, Atp Synthase Beta Chain, Chain D, domain 3"/>
    <property type="match status" value="1"/>
</dbReference>
<evidence type="ECO:0000256" key="2">
    <source>
        <dbReference type="ARBA" id="ARBA00008936"/>
    </source>
</evidence>
<evidence type="ECO:0000256" key="1">
    <source>
        <dbReference type="ARBA" id="ARBA00004370"/>
    </source>
</evidence>
<dbReference type="PROSITE" id="PS00152">
    <property type="entry name" value="ATPASE_ALPHA_BETA"/>
    <property type="match status" value="1"/>
</dbReference>
<evidence type="ECO:0000256" key="4">
    <source>
        <dbReference type="ARBA" id="ARBA00022741"/>
    </source>
</evidence>
<evidence type="ECO:0000256" key="10">
    <source>
        <dbReference type="ARBA" id="ARBA00023310"/>
    </source>
</evidence>
<protein>
    <submittedName>
        <fullName evidence="14">F0F1 ATP synthase subunit beta</fullName>
    </submittedName>
</protein>
<comment type="similarity">
    <text evidence="2">Belongs to the ATPase alpha/beta chains family.</text>
</comment>
<dbReference type="EMBL" id="MEXR01000038">
    <property type="protein sequence ID" value="OGD09151.1"/>
    <property type="molecule type" value="Genomic_DNA"/>
</dbReference>
<dbReference type="GO" id="GO:0005524">
    <property type="term" value="F:ATP binding"/>
    <property type="evidence" value="ECO:0007669"/>
    <property type="project" value="UniProtKB-KW"/>
</dbReference>
<dbReference type="Pfam" id="PF22919">
    <property type="entry name" value="ATP-synt_VA_C"/>
    <property type="match status" value="1"/>
</dbReference>
<dbReference type="STRING" id="1797263.A2397_01645"/>
<dbReference type="InterPro" id="IPR005722">
    <property type="entry name" value="ATP_synth_F1_bsu"/>
</dbReference>
<dbReference type="SUPFAM" id="SSF50615">
    <property type="entry name" value="N-terminal domain of alpha and beta subunits of F1 ATP synthase"/>
    <property type="match status" value="1"/>
</dbReference>
<gene>
    <name evidence="14" type="ORF">A2397_01645</name>
</gene>
<comment type="subcellular location">
    <subcellularLocation>
        <location evidence="1">Membrane</location>
    </subcellularLocation>
</comment>
<dbReference type="InterPro" id="IPR020003">
    <property type="entry name" value="ATPase_a/bsu_AS"/>
</dbReference>
<keyword evidence="4" id="KW-0547">Nucleotide-binding</keyword>
<organism evidence="14 15">
    <name type="scientific">Candidatus Amesbacteria bacterium RIFOXYB1_FULL_44_23</name>
    <dbReference type="NCBI Taxonomy" id="1797263"/>
    <lineage>
        <taxon>Bacteria</taxon>
        <taxon>Candidatus Amesiibacteriota</taxon>
    </lineage>
</organism>
<keyword evidence="6" id="KW-1278">Translocase</keyword>
<dbReference type="InterPro" id="IPR000194">
    <property type="entry name" value="ATPase_F1/V1/A1_a/bsu_nucl-bd"/>
</dbReference>
<dbReference type="Gene3D" id="3.40.50.300">
    <property type="entry name" value="P-loop containing nucleotide triphosphate hydrolases"/>
    <property type="match status" value="1"/>
</dbReference>
<proteinExistence type="inferred from homology"/>
<dbReference type="Pfam" id="PF00006">
    <property type="entry name" value="ATP-synt_ab"/>
    <property type="match status" value="1"/>
</dbReference>
<accession>A0A1F4ZS03</accession>
<comment type="caution">
    <text evidence="14">The sequence shown here is derived from an EMBL/GenBank/DDBJ whole genome shotgun (WGS) entry which is preliminary data.</text>
</comment>
<reference evidence="14 15" key="1">
    <citation type="journal article" date="2016" name="Nat. Commun.">
        <title>Thousands of microbial genomes shed light on interconnected biogeochemical processes in an aquifer system.</title>
        <authorList>
            <person name="Anantharaman K."/>
            <person name="Brown C.T."/>
            <person name="Hug L.A."/>
            <person name="Sharon I."/>
            <person name="Castelle C.J."/>
            <person name="Probst A.J."/>
            <person name="Thomas B.C."/>
            <person name="Singh A."/>
            <person name="Wilkins M.J."/>
            <person name="Karaoz U."/>
            <person name="Brodie E.L."/>
            <person name="Williams K.H."/>
            <person name="Hubbard S.S."/>
            <person name="Banfield J.F."/>
        </authorList>
    </citation>
    <scope>NUCLEOTIDE SEQUENCE [LARGE SCALE GENOMIC DNA]</scope>
</reference>
<dbReference type="PANTHER" id="PTHR15184">
    <property type="entry name" value="ATP SYNTHASE"/>
    <property type="match status" value="1"/>
</dbReference>
<sequence length="485" mass="52762">MLTGKVISIKGQVVEVEFAEKKPKIFDVLIAKDDPSVKMEVYTSASPNSFYCLVLTDAGSLHHSSLVYSTGQPILIPVGKEMLGRVITTLGEPVDGQGQIFAKENRPIIAKDVSFDQVNIPKEVLETGIKSVDFFTPIVKGGKVGLFGGAGVGKTVILSEIIHNIVILHPEKNVSVFAGVGERTREGEELYQSLIDSKVMQGVTLIYGSMGENPAIRFRTAFTGVTLAEHFRDNMGKDVLFFIDNVFRFAQSGYELSTLMNAIPSEGGYQATLTSEMASFHERLVSTHKNAITTFEAIYVPADDLTDSGVQAVFPYLDSGIILSRNIYQEGRFPAVDILASNSSALNPDTVGQEHYETAIEAQTLLKKAMALDRIVALIGESELSSEDQTIYKRAKMVKNYMTQNFTVVEAQTEKKGVQVSIGDVVSDIKSILNGKVDLLQPEDLLYIGTLKDIESILASKQGPSVTDASVNTSPTISQNDTNKS</sequence>
<name>A0A1F4ZS03_9BACT</name>
<evidence type="ECO:0000259" key="12">
    <source>
        <dbReference type="Pfam" id="PF00006"/>
    </source>
</evidence>
<evidence type="ECO:0000256" key="7">
    <source>
        <dbReference type="ARBA" id="ARBA00023065"/>
    </source>
</evidence>
<dbReference type="InterPro" id="IPR024034">
    <property type="entry name" value="ATPase_F1/V1_b/a_C"/>
</dbReference>
<dbReference type="SUPFAM" id="SSF47917">
    <property type="entry name" value="C-terminal domain of alpha and beta subunits of F1 ATP synthase"/>
    <property type="match status" value="1"/>
</dbReference>
<feature type="domain" description="ATPase F1/V1/A1 complex alpha/beta subunit nucleotide-binding" evidence="12">
    <location>
        <begin position="128"/>
        <end position="343"/>
    </location>
</feature>
<evidence type="ECO:0000256" key="9">
    <source>
        <dbReference type="ARBA" id="ARBA00023196"/>
    </source>
</evidence>
<dbReference type="Gene3D" id="2.40.10.170">
    <property type="match status" value="1"/>
</dbReference>
<evidence type="ECO:0000256" key="6">
    <source>
        <dbReference type="ARBA" id="ARBA00022967"/>
    </source>
</evidence>
<evidence type="ECO:0000313" key="15">
    <source>
        <dbReference type="Proteomes" id="UP000176424"/>
    </source>
</evidence>
<evidence type="ECO:0000313" key="14">
    <source>
        <dbReference type="EMBL" id="OGD09151.1"/>
    </source>
</evidence>
<evidence type="ECO:0000259" key="13">
    <source>
        <dbReference type="Pfam" id="PF22919"/>
    </source>
</evidence>
<evidence type="ECO:0000256" key="11">
    <source>
        <dbReference type="SAM" id="MobiDB-lite"/>
    </source>
</evidence>
<dbReference type="NCBIfam" id="TIGR01039">
    <property type="entry name" value="atpD"/>
    <property type="match status" value="1"/>
</dbReference>
<keyword evidence="3" id="KW-0813">Transport</keyword>
<feature type="region of interest" description="Disordered" evidence="11">
    <location>
        <begin position="464"/>
        <end position="485"/>
    </location>
</feature>
<dbReference type="InterPro" id="IPR036121">
    <property type="entry name" value="ATPase_F1/V1/A1_a/bsu_N_sf"/>
</dbReference>
<keyword evidence="7" id="KW-0406">Ion transport</keyword>
<dbReference type="GO" id="GO:0045259">
    <property type="term" value="C:proton-transporting ATP synthase complex"/>
    <property type="evidence" value="ECO:0007669"/>
    <property type="project" value="UniProtKB-KW"/>
</dbReference>
<feature type="domain" description="ATP synthase A/B type C-terminal" evidence="13">
    <location>
        <begin position="349"/>
        <end position="410"/>
    </location>
</feature>
<dbReference type="SUPFAM" id="SSF52540">
    <property type="entry name" value="P-loop containing nucleoside triphosphate hydrolases"/>
    <property type="match status" value="1"/>
</dbReference>
<evidence type="ECO:0000256" key="5">
    <source>
        <dbReference type="ARBA" id="ARBA00022840"/>
    </source>
</evidence>